<sequence length="204" mass="23123">MLGGIFCDLEKAFDCVSHEVLLNKLKFYGIIDIKNNLYRSYLQDRFQRTAIMNGLDNNKVSSEWAIISNGVPQGSVLGPLLFLVYINDLPMILQPNGVPLLFADDESVLISHANPIQFKNKINAVYRTLDNWFKKNLLSLNTVKTQYINFITKNNKLIQREIGDISEIITSAKQVEFLGLTITTTLTWETYTDSIKTNCAQPAI</sequence>
<evidence type="ECO:0000313" key="3">
    <source>
        <dbReference type="Proteomes" id="UP000502823"/>
    </source>
</evidence>
<keyword evidence="3" id="KW-1185">Reference proteome</keyword>
<dbReference type="EMBL" id="BLKM01002437">
    <property type="protein sequence ID" value="GFG40704.1"/>
    <property type="molecule type" value="Genomic_DNA"/>
</dbReference>
<accession>A0A6L2Q8E3</accession>
<name>A0A6L2Q8E3_COPFO</name>
<reference evidence="3" key="1">
    <citation type="submission" date="2020-01" db="EMBL/GenBank/DDBJ databases">
        <title>Draft genome sequence of the Termite Coptotermes fromosanus.</title>
        <authorList>
            <person name="Itakura S."/>
            <person name="Yosikawa Y."/>
            <person name="Umezawa K."/>
        </authorList>
    </citation>
    <scope>NUCLEOTIDE SEQUENCE [LARGE SCALE GENOMIC DNA]</scope>
</reference>
<dbReference type="OrthoDB" id="445826at2759"/>
<dbReference type="Proteomes" id="UP000502823">
    <property type="component" value="Unassembled WGS sequence"/>
</dbReference>
<dbReference type="Pfam" id="PF00078">
    <property type="entry name" value="RVT_1"/>
    <property type="match status" value="1"/>
</dbReference>
<feature type="domain" description="Reverse transcriptase" evidence="1">
    <location>
        <begin position="1"/>
        <end position="182"/>
    </location>
</feature>
<dbReference type="InParanoid" id="A0A6L2Q8E3"/>
<evidence type="ECO:0000259" key="1">
    <source>
        <dbReference type="PROSITE" id="PS50878"/>
    </source>
</evidence>
<dbReference type="PROSITE" id="PS50878">
    <property type="entry name" value="RT_POL"/>
    <property type="match status" value="1"/>
</dbReference>
<dbReference type="AlphaFoldDB" id="A0A6L2Q8E3"/>
<organism evidence="2 3">
    <name type="scientific">Coptotermes formosanus</name>
    <name type="common">Formosan subterranean termite</name>
    <dbReference type="NCBI Taxonomy" id="36987"/>
    <lineage>
        <taxon>Eukaryota</taxon>
        <taxon>Metazoa</taxon>
        <taxon>Ecdysozoa</taxon>
        <taxon>Arthropoda</taxon>
        <taxon>Hexapoda</taxon>
        <taxon>Insecta</taxon>
        <taxon>Pterygota</taxon>
        <taxon>Neoptera</taxon>
        <taxon>Polyneoptera</taxon>
        <taxon>Dictyoptera</taxon>
        <taxon>Blattodea</taxon>
        <taxon>Blattoidea</taxon>
        <taxon>Termitoidae</taxon>
        <taxon>Rhinotermitidae</taxon>
        <taxon>Coptotermes</taxon>
    </lineage>
</organism>
<gene>
    <name evidence="2" type="ORF">Cfor_03388</name>
</gene>
<dbReference type="PANTHER" id="PTHR33332">
    <property type="entry name" value="REVERSE TRANSCRIPTASE DOMAIN-CONTAINING PROTEIN"/>
    <property type="match status" value="1"/>
</dbReference>
<evidence type="ECO:0000313" key="2">
    <source>
        <dbReference type="EMBL" id="GFG40704.1"/>
    </source>
</evidence>
<proteinExistence type="predicted"/>
<protein>
    <recommendedName>
        <fullName evidence="1">Reverse transcriptase domain-containing protein</fullName>
    </recommendedName>
</protein>
<dbReference type="InterPro" id="IPR000477">
    <property type="entry name" value="RT_dom"/>
</dbReference>
<comment type="caution">
    <text evidence="2">The sequence shown here is derived from an EMBL/GenBank/DDBJ whole genome shotgun (WGS) entry which is preliminary data.</text>
</comment>